<dbReference type="AlphaFoldDB" id="A0A6N6MCP6"/>
<evidence type="ECO:0000313" key="1">
    <source>
        <dbReference type="EMBL" id="KAB1068401.1"/>
    </source>
</evidence>
<dbReference type="RefSeq" id="WP_150938136.1">
    <property type="nucleotide sequence ID" value="NZ_WAAT01000037.1"/>
</dbReference>
<dbReference type="PROSITE" id="PS51257">
    <property type="entry name" value="PROKAR_LIPOPROTEIN"/>
    <property type="match status" value="1"/>
</dbReference>
<gene>
    <name evidence="1" type="ORF">F6U93_06785</name>
</gene>
<evidence type="ECO:0008006" key="3">
    <source>
        <dbReference type="Google" id="ProtNLM"/>
    </source>
</evidence>
<name>A0A6N6MCP6_9FLAO</name>
<accession>A0A6N6MCP6</accession>
<reference evidence="1 2" key="1">
    <citation type="submission" date="2019-09" db="EMBL/GenBank/DDBJ databases">
        <authorList>
            <person name="Cao W.R."/>
        </authorList>
    </citation>
    <scope>NUCLEOTIDE SEQUENCE [LARGE SCALE GENOMIC DNA]</scope>
    <source>
        <strain evidence="1 2">B1N29</strain>
    </source>
</reference>
<proteinExistence type="predicted"/>
<organism evidence="1 2">
    <name type="scientific">Pseudotamlana haliotis</name>
    <dbReference type="NCBI Taxonomy" id="2614804"/>
    <lineage>
        <taxon>Bacteria</taxon>
        <taxon>Pseudomonadati</taxon>
        <taxon>Bacteroidota</taxon>
        <taxon>Flavobacteriia</taxon>
        <taxon>Flavobacteriales</taxon>
        <taxon>Flavobacteriaceae</taxon>
        <taxon>Pseudotamlana</taxon>
    </lineage>
</organism>
<dbReference type="EMBL" id="WAAT01000037">
    <property type="protein sequence ID" value="KAB1068401.1"/>
    <property type="molecule type" value="Genomic_DNA"/>
</dbReference>
<evidence type="ECO:0000313" key="2">
    <source>
        <dbReference type="Proteomes" id="UP000441333"/>
    </source>
</evidence>
<dbReference type="Proteomes" id="UP000441333">
    <property type="component" value="Unassembled WGS sequence"/>
</dbReference>
<protein>
    <recommendedName>
        <fullName evidence="3">Lipoprotein</fullName>
    </recommendedName>
</protein>
<comment type="caution">
    <text evidence="1">The sequence shown here is derived from an EMBL/GenBank/DDBJ whole genome shotgun (WGS) entry which is preliminary data.</text>
</comment>
<sequence length="209" mass="23999">MKKVIFILVMVVALGLISCKETLSNKSEDTTCYNKKDTVSDMLKNTISPKEKGIQLMGDSLISDGNFIDKINTTCVSGGDLEISDSYKMKCEFFKIKFIYENLNGINNEVIQNFKNINYSIKQSKETSDADDFVIKNLILKKEGVLTDSIRMYSYENYIEALAQKNEYFYIKDNNLWILKFNIDEDGVNVVDWHRFTVNDGGKIILEEN</sequence>
<keyword evidence="2" id="KW-1185">Reference proteome</keyword>